<dbReference type="EMBL" id="JAERUA010000004">
    <property type="protein sequence ID" value="KAI1900226.1"/>
    <property type="molecule type" value="Genomic_DNA"/>
</dbReference>
<keyword evidence="13" id="KW-1015">Disulfide bond</keyword>
<evidence type="ECO:0000256" key="10">
    <source>
        <dbReference type="ARBA" id="ARBA00022989"/>
    </source>
</evidence>
<evidence type="ECO:0000256" key="5">
    <source>
        <dbReference type="ARBA" id="ARBA00022588"/>
    </source>
</evidence>
<sequence length="740" mass="81992">MSFIEEEQSCLAHLVDRSDWIWISEQLYCYCSSLLSQCNPHPLSRSSNGLRECRASSLTMPVLEVLPGGGWDNLRNLDMGRVMNISYSLCQTTEDGAYLIPDEVFVIPQKVSGVETNSEILSSWLDQRSSTAHSINAEVSFFSVLNAKFSTENQRVKTHQVKEGSVTTRVQVRNFMYAVKAYPDFTLDARFVQQAEEIADALENNRTRHATYLSERMVLDYGTHVITSVDAGASLVQEDYLRSTFVSDSDMSRSSVTASAGLNFFNKVNFGISTSDTHETSETRSYEGNTTYSLTLSHGGVPFYPGITLQKWQESTTNNLVAIDRSGMPLHYFLNRATFPDLPEPTVQKLAVSVRQAAYRYYEINTHPGCVKPDSKNFNFQANVDDSSCEGPATNLSFGGVYQVCTKLTTDAGPLCQALEAKNPDTGDFSCGKQYNATKLRSEVREEGYSQYECHNHCHGCWLFFTCCKKVCGDAYHVRRANVDTYWCSTTKKVKEFSGYLFGGLYGPSLQNPLTKSHSCPQGFFPQRLLSDGLKICLSNDYEVATRFSVPFGGLFSCKSGNPLADGEPRCPPQFSQHMAAISDGCQVLYCVQSGLFTGGQLLPIRLPPFTRPPLISMTATNTVAVMTEGDKAWVRVGKTKMWKLAEPEEAQRMAMMLDGSLSQMSGGEKFGVAMGVIVLVALLIGGVVFVLRKKRGMRLTPNRGYVEIHSEGQVESSVEGNREVESESVNQDPTQALLP</sequence>
<feature type="domain" description="MACPF" evidence="21">
    <location>
        <begin position="49"/>
        <end position="365"/>
    </location>
</feature>
<dbReference type="PROSITE" id="PS51412">
    <property type="entry name" value="MACPF_2"/>
    <property type="match status" value="1"/>
</dbReference>
<feature type="transmembrane region" description="Helical" evidence="20">
    <location>
        <begin position="671"/>
        <end position="692"/>
    </location>
</feature>
<evidence type="ECO:0000256" key="8">
    <source>
        <dbReference type="ARBA" id="ARBA00022843"/>
    </source>
</evidence>
<dbReference type="Proteomes" id="UP000829720">
    <property type="component" value="Unassembled WGS sequence"/>
</dbReference>
<comment type="caution">
    <text evidence="22">The sequence shown here is derived from an EMBL/GenBank/DDBJ whole genome shotgun (WGS) entry which is preliminary data.</text>
</comment>
<evidence type="ECO:0000256" key="12">
    <source>
        <dbReference type="ARBA" id="ARBA00023136"/>
    </source>
</evidence>
<dbReference type="InterPro" id="IPR039707">
    <property type="entry name" value="MPEG1"/>
</dbReference>
<dbReference type="PANTHER" id="PTHR31463">
    <property type="entry name" value="MACROPHAGE-EXPRESSED GENE 1 PROTEIN"/>
    <property type="match status" value="1"/>
</dbReference>
<evidence type="ECO:0000256" key="18">
    <source>
        <dbReference type="ARBA" id="ARBA00045689"/>
    </source>
</evidence>
<keyword evidence="23" id="KW-1185">Reference proteome</keyword>
<dbReference type="Pfam" id="PF01823">
    <property type="entry name" value="MACPF"/>
    <property type="match status" value="1"/>
</dbReference>
<proteinExistence type="inferred from homology"/>
<dbReference type="AlphaFoldDB" id="A0A8T3DW90"/>
<evidence type="ECO:0000256" key="4">
    <source>
        <dbReference type="ARBA" id="ARBA00022452"/>
    </source>
</evidence>
<evidence type="ECO:0000256" key="9">
    <source>
        <dbReference type="ARBA" id="ARBA00022859"/>
    </source>
</evidence>
<evidence type="ECO:0000256" key="3">
    <source>
        <dbReference type="ARBA" id="ARBA00021365"/>
    </source>
</evidence>
<evidence type="ECO:0000256" key="6">
    <source>
        <dbReference type="ARBA" id="ARBA00022692"/>
    </source>
</evidence>
<evidence type="ECO:0000313" key="23">
    <source>
        <dbReference type="Proteomes" id="UP000829720"/>
    </source>
</evidence>
<evidence type="ECO:0000256" key="19">
    <source>
        <dbReference type="SAM" id="MobiDB-lite"/>
    </source>
</evidence>
<dbReference type="PANTHER" id="PTHR31463:SF4">
    <property type="entry name" value="MACROPHAGE-EXPRESSED GENE 1 PROTEIN"/>
    <property type="match status" value="1"/>
</dbReference>
<keyword evidence="6 20" id="KW-0812">Transmembrane</keyword>
<evidence type="ECO:0000256" key="2">
    <source>
        <dbReference type="ARBA" id="ARBA00007256"/>
    </source>
</evidence>
<name>A0A8T3DW90_9TELE</name>
<feature type="region of interest" description="Disordered" evidence="19">
    <location>
        <begin position="712"/>
        <end position="740"/>
    </location>
</feature>
<keyword evidence="15" id="KW-0968">Cytoplasmic vesicle</keyword>
<evidence type="ECO:0000256" key="17">
    <source>
        <dbReference type="ARBA" id="ARBA00045657"/>
    </source>
</evidence>
<dbReference type="GO" id="GO:0045087">
    <property type="term" value="P:innate immune response"/>
    <property type="evidence" value="ECO:0007669"/>
    <property type="project" value="UniProtKB-KW"/>
</dbReference>
<evidence type="ECO:0000256" key="14">
    <source>
        <dbReference type="ARBA" id="ARBA00023180"/>
    </source>
</evidence>
<comment type="subcellular location">
    <subcellularLocation>
        <location evidence="1">Cytoplasmic vesicle</location>
        <location evidence="1">Phagosome membrane</location>
        <topology evidence="1">Multi-pass membrane protein</topology>
    </subcellularLocation>
</comment>
<keyword evidence="14" id="KW-0325">Glycoprotein</keyword>
<dbReference type="GO" id="GO:0030670">
    <property type="term" value="C:phagocytic vesicle membrane"/>
    <property type="evidence" value="ECO:0007669"/>
    <property type="project" value="UniProtKB-SubCell"/>
</dbReference>
<evidence type="ECO:0000256" key="20">
    <source>
        <dbReference type="SAM" id="Phobius"/>
    </source>
</evidence>
<evidence type="ECO:0000256" key="11">
    <source>
        <dbReference type="ARBA" id="ARBA00023130"/>
    </source>
</evidence>
<keyword evidence="8" id="KW-0832">Ubl conjugation</keyword>
<accession>A0A8T3DW90</accession>
<evidence type="ECO:0000256" key="7">
    <source>
        <dbReference type="ARBA" id="ARBA00022729"/>
    </source>
</evidence>
<reference evidence="22" key="1">
    <citation type="submission" date="2021-01" db="EMBL/GenBank/DDBJ databases">
        <authorList>
            <person name="Zahm M."/>
            <person name="Roques C."/>
            <person name="Cabau C."/>
            <person name="Klopp C."/>
            <person name="Donnadieu C."/>
            <person name="Jouanno E."/>
            <person name="Lampietro C."/>
            <person name="Louis A."/>
            <person name="Herpin A."/>
            <person name="Echchiki A."/>
            <person name="Berthelot C."/>
            <person name="Parey E."/>
            <person name="Roest-Crollius H."/>
            <person name="Braasch I."/>
            <person name="Postlethwait J."/>
            <person name="Bobe J."/>
            <person name="Montfort J."/>
            <person name="Bouchez O."/>
            <person name="Begum T."/>
            <person name="Mejri S."/>
            <person name="Adams A."/>
            <person name="Chen W.-J."/>
            <person name="Guiguen Y."/>
        </authorList>
    </citation>
    <scope>NUCLEOTIDE SEQUENCE</scope>
    <source>
        <tissue evidence="22">Blood</tissue>
    </source>
</reference>
<dbReference type="InterPro" id="IPR020864">
    <property type="entry name" value="MACPF"/>
</dbReference>
<keyword evidence="5" id="KW-0399">Innate immunity</keyword>
<gene>
    <name evidence="22" type="ORF">AGOR_G00047820</name>
</gene>
<evidence type="ECO:0000259" key="21">
    <source>
        <dbReference type="PROSITE" id="PS51412"/>
    </source>
</evidence>
<evidence type="ECO:0000256" key="15">
    <source>
        <dbReference type="ARBA" id="ARBA00023329"/>
    </source>
</evidence>
<dbReference type="SMART" id="SM00457">
    <property type="entry name" value="MACPF"/>
    <property type="match status" value="1"/>
</dbReference>
<evidence type="ECO:0000256" key="1">
    <source>
        <dbReference type="ARBA" id="ARBA00004265"/>
    </source>
</evidence>
<feature type="compositionally biased region" description="Polar residues" evidence="19">
    <location>
        <begin position="728"/>
        <end position="740"/>
    </location>
</feature>
<dbReference type="OrthoDB" id="5950457at2759"/>
<keyword evidence="9" id="KW-0391">Immunity</keyword>
<evidence type="ECO:0000313" key="22">
    <source>
        <dbReference type="EMBL" id="KAI1900226.1"/>
    </source>
</evidence>
<organism evidence="22 23">
    <name type="scientific">Albula goreensis</name>
    <dbReference type="NCBI Taxonomy" id="1534307"/>
    <lineage>
        <taxon>Eukaryota</taxon>
        <taxon>Metazoa</taxon>
        <taxon>Chordata</taxon>
        <taxon>Craniata</taxon>
        <taxon>Vertebrata</taxon>
        <taxon>Euteleostomi</taxon>
        <taxon>Actinopterygii</taxon>
        <taxon>Neopterygii</taxon>
        <taxon>Teleostei</taxon>
        <taxon>Albuliformes</taxon>
        <taxon>Albulidae</taxon>
        <taxon>Albula</taxon>
    </lineage>
</organism>
<keyword evidence="7" id="KW-0732">Signal</keyword>
<keyword evidence="10 20" id="KW-1133">Transmembrane helix</keyword>
<keyword evidence="12 20" id="KW-0472">Membrane</keyword>
<evidence type="ECO:0000256" key="13">
    <source>
        <dbReference type="ARBA" id="ARBA00023157"/>
    </source>
</evidence>
<comment type="function">
    <text evidence="17">Pore-forming protein that plays a central role in antigen cross-presentation in dendritic cells by mediating delivery of antigens for cross-presentation. Dendritic cells bridge innate and adaptive immunity by capturing exogenous antigens on MHC class-I molecules and presenting them to naive CD8(+) T-cells. Acts by forming a pore in antigen-containing compartments, promoting the release of antigens into the cytosol, enabling generation of MHCI:peptide complexes and T-cell priming.</text>
</comment>
<keyword evidence="4" id="KW-1134">Transmembrane beta strand</keyword>
<dbReference type="CDD" id="cd22579">
    <property type="entry name" value="MPEG1_P2"/>
    <property type="match status" value="1"/>
</dbReference>
<comment type="similarity">
    <text evidence="2">Belongs to the MPEG1 family.</text>
</comment>
<dbReference type="GO" id="GO:0002250">
    <property type="term" value="P:adaptive immune response"/>
    <property type="evidence" value="ECO:0007669"/>
    <property type="project" value="UniProtKB-KW"/>
</dbReference>
<keyword evidence="11" id="KW-1064">Adaptive immunity</keyword>
<protein>
    <recommendedName>
        <fullName evidence="3">Macrophage-expressed gene 1 protein</fullName>
    </recommendedName>
    <alternativeName>
        <fullName evidence="16">Perforin-2</fullName>
    </alternativeName>
</protein>
<evidence type="ECO:0000256" key="16">
    <source>
        <dbReference type="ARBA" id="ARBA00030728"/>
    </source>
</evidence>
<comment type="function">
    <text evidence="18">Pore-forming protein involved in both innate and adaptive immunity. Plays a central role in antigen cross-presentation in dendritic cells by forming a pore in antigen-containing compartments, thereby promoting delivery of antigens for cross-presentation. Also involved in innate immune response following bacterial infection; shows antibacterial activity against a wide spectrum of Gram-positive, Gram-negative and acid-fast bacteria. Reduces the viability of the intracytosolic pathogen L.monocytogenes by inhibiting acidification of the phagocytic vacuole of host cells which restricts bacterial translocation from the vacuole to the cytosol. Required for the antibacterial activity of reactive oxygen species and nitric oxide.</text>
</comment>